<keyword evidence="8" id="KW-0501">Molybdenum cofactor biosynthesis</keyword>
<evidence type="ECO:0000256" key="3">
    <source>
        <dbReference type="ARBA" id="ARBA00012509"/>
    </source>
</evidence>
<evidence type="ECO:0000256" key="1">
    <source>
        <dbReference type="ARBA" id="ARBA00005046"/>
    </source>
</evidence>
<dbReference type="PANTHER" id="PTHR43764">
    <property type="entry name" value="MOLYBDENUM COFACTOR BIOSYNTHESIS"/>
    <property type="match status" value="1"/>
</dbReference>
<dbReference type="InterPro" id="IPR051920">
    <property type="entry name" value="MPT_Adenylyltrnsfr/MoaC-Rel"/>
</dbReference>
<dbReference type="KEGG" id="icp:ICMP_311"/>
<dbReference type="Gene3D" id="3.40.980.10">
    <property type="entry name" value="MoaB/Mog-like domain"/>
    <property type="match status" value="1"/>
</dbReference>
<protein>
    <recommendedName>
        <fullName evidence="4">Molybdopterin adenylyltransferase</fullName>
        <ecNumber evidence="3">2.7.7.75</ecNumber>
    </recommendedName>
</protein>
<evidence type="ECO:0000256" key="6">
    <source>
        <dbReference type="ARBA" id="ARBA00022741"/>
    </source>
</evidence>
<dbReference type="CDD" id="cd00886">
    <property type="entry name" value="MogA_MoaB"/>
    <property type="match status" value="1"/>
</dbReference>
<name>C5WCV9_9ENTR</name>
<dbReference type="GO" id="GO:0006777">
    <property type="term" value="P:Mo-molybdopterin cofactor biosynthetic process"/>
    <property type="evidence" value="ECO:0007669"/>
    <property type="project" value="UniProtKB-KW"/>
</dbReference>
<dbReference type="OrthoDB" id="9784492at2"/>
<comment type="similarity">
    <text evidence="2">Belongs to the MoaB/Mog family.</text>
</comment>
<dbReference type="InterPro" id="IPR036425">
    <property type="entry name" value="MoaB/Mog-like_dom_sf"/>
</dbReference>
<dbReference type="Pfam" id="PF00994">
    <property type="entry name" value="MoCF_biosynth"/>
    <property type="match status" value="1"/>
</dbReference>
<dbReference type="RefSeq" id="WP_041069203.1">
    <property type="nucleotide sequence ID" value="NZ_AP010872.1"/>
</dbReference>
<dbReference type="SMART" id="SM00852">
    <property type="entry name" value="MoCF_biosynth"/>
    <property type="match status" value="1"/>
</dbReference>
<comment type="function">
    <text evidence="10">Catalyzes the adenylation of molybdopterin as part of the biosynthesis of the molybdenum-cofactor.</text>
</comment>
<dbReference type="FunFam" id="3.40.980.10:FF:000005">
    <property type="entry name" value="Molybdopterin biosynthesis mog protein"/>
    <property type="match status" value="1"/>
</dbReference>
<evidence type="ECO:0000256" key="5">
    <source>
        <dbReference type="ARBA" id="ARBA00022679"/>
    </source>
</evidence>
<comment type="pathway">
    <text evidence="1">Cofactor biosynthesis; molybdopterin biosynthesis.</text>
</comment>
<gene>
    <name evidence="12" type="primary">mog</name>
    <name evidence="12" type="ORF">ICMP_311</name>
</gene>
<evidence type="ECO:0000256" key="8">
    <source>
        <dbReference type="ARBA" id="ARBA00023150"/>
    </source>
</evidence>
<sequence length="186" mass="20796">MNSLRIGLISVSDRAFNGLYQDYNIPTLENWLLKAIITPFEKKTRLVPDEQLIIEQTICELVDEYFCQLILTAGGTGPAKRDVTPDATLAIADREVFGFGEHMRRISLNFVPTAILSRQVGVIRKQSLILNLPGQPKSIRETLEGIRDENGKIVVEGIFSCIPYCIHLLDGPDIETNSAIIKKFVP</sequence>
<evidence type="ECO:0000313" key="12">
    <source>
        <dbReference type="EMBL" id="BAH83165.1"/>
    </source>
</evidence>
<evidence type="ECO:0000256" key="4">
    <source>
        <dbReference type="ARBA" id="ARBA00013491"/>
    </source>
</evidence>
<accession>C5WCV9</accession>
<organism evidence="12 13">
    <name type="scientific">Candidatus Ishikawaella capsulata Mpkobe</name>
    <dbReference type="NCBI Taxonomy" id="476281"/>
    <lineage>
        <taxon>Bacteria</taxon>
        <taxon>Pseudomonadati</taxon>
        <taxon>Pseudomonadota</taxon>
        <taxon>Gammaproteobacteria</taxon>
        <taxon>Enterobacterales</taxon>
        <taxon>Enterobacteriaceae</taxon>
        <taxon>Candidatus Ishikawella</taxon>
    </lineage>
</organism>
<keyword evidence="5" id="KW-0808">Transferase</keyword>
<dbReference type="SUPFAM" id="SSF53218">
    <property type="entry name" value="Molybdenum cofactor biosynthesis proteins"/>
    <property type="match status" value="1"/>
</dbReference>
<evidence type="ECO:0000256" key="2">
    <source>
        <dbReference type="ARBA" id="ARBA00006112"/>
    </source>
</evidence>
<dbReference type="NCBIfam" id="NF006932">
    <property type="entry name" value="PRK09417.1"/>
    <property type="match status" value="1"/>
</dbReference>
<keyword evidence="13" id="KW-1185">Reference proteome</keyword>
<proteinExistence type="inferred from homology"/>
<dbReference type="HOGENOM" id="CLU_077358_1_0_6"/>
<evidence type="ECO:0000256" key="7">
    <source>
        <dbReference type="ARBA" id="ARBA00022840"/>
    </source>
</evidence>
<evidence type="ECO:0000259" key="11">
    <source>
        <dbReference type="SMART" id="SM00852"/>
    </source>
</evidence>
<dbReference type="STRING" id="476281.ICMP_311"/>
<dbReference type="InterPro" id="IPR001453">
    <property type="entry name" value="MoaB/Mog_dom"/>
</dbReference>
<dbReference type="AlphaFoldDB" id="C5WCV9"/>
<dbReference type="NCBIfam" id="TIGR00177">
    <property type="entry name" value="molyb_syn"/>
    <property type="match status" value="1"/>
</dbReference>
<keyword evidence="7" id="KW-0067">ATP-binding</keyword>
<dbReference type="GO" id="GO:0005524">
    <property type="term" value="F:ATP binding"/>
    <property type="evidence" value="ECO:0007669"/>
    <property type="project" value="UniProtKB-KW"/>
</dbReference>
<comment type="catalytic activity">
    <reaction evidence="9">
        <text>molybdopterin + ATP + H(+) = adenylyl-molybdopterin + diphosphate</text>
        <dbReference type="Rhea" id="RHEA:31331"/>
        <dbReference type="ChEBI" id="CHEBI:15378"/>
        <dbReference type="ChEBI" id="CHEBI:30616"/>
        <dbReference type="ChEBI" id="CHEBI:33019"/>
        <dbReference type="ChEBI" id="CHEBI:58698"/>
        <dbReference type="ChEBI" id="CHEBI:62727"/>
        <dbReference type="EC" id="2.7.7.75"/>
    </reaction>
</comment>
<dbReference type="EMBL" id="AP010872">
    <property type="protein sequence ID" value="BAH83165.1"/>
    <property type="molecule type" value="Genomic_DNA"/>
</dbReference>
<dbReference type="Proteomes" id="UP000061704">
    <property type="component" value="Chromosome"/>
</dbReference>
<dbReference type="EC" id="2.7.7.75" evidence="3"/>
<evidence type="ECO:0000313" key="13">
    <source>
        <dbReference type="Proteomes" id="UP000061704"/>
    </source>
</evidence>
<dbReference type="GO" id="GO:0061598">
    <property type="term" value="F:molybdopterin adenylyltransferase activity"/>
    <property type="evidence" value="ECO:0007669"/>
    <property type="project" value="UniProtKB-EC"/>
</dbReference>
<evidence type="ECO:0000256" key="9">
    <source>
        <dbReference type="ARBA" id="ARBA00051131"/>
    </source>
</evidence>
<feature type="domain" description="MoaB/Mog" evidence="11">
    <location>
        <begin position="7"/>
        <end position="153"/>
    </location>
</feature>
<reference evidence="12 13" key="1">
    <citation type="journal article" date="2011" name="Genome Biol. Evol.">
        <title>Reductive evolution of bacterial genome in insect gut environment.</title>
        <authorList>
            <person name="Nikoh N."/>
            <person name="Hosokawa T."/>
            <person name="Ohshima K."/>
            <person name="Hattori M."/>
            <person name="Fukatsu T."/>
        </authorList>
    </citation>
    <scope>NUCLEOTIDE SEQUENCE [LARGE SCALE GENOMIC DNA]</scope>
    <source>
        <strain evidence="12 13">Mpkobe</strain>
    </source>
</reference>
<dbReference type="PANTHER" id="PTHR43764:SF1">
    <property type="entry name" value="MOLYBDOPTERIN MOLYBDOTRANSFERASE"/>
    <property type="match status" value="1"/>
</dbReference>
<evidence type="ECO:0000256" key="10">
    <source>
        <dbReference type="ARBA" id="ARBA00058212"/>
    </source>
</evidence>
<keyword evidence="6" id="KW-0547">Nucleotide-binding</keyword>